<dbReference type="Gene3D" id="3.40.50.1820">
    <property type="entry name" value="alpha/beta hydrolase"/>
    <property type="match status" value="1"/>
</dbReference>
<dbReference type="PRINTS" id="PR00111">
    <property type="entry name" value="ABHYDROLASE"/>
</dbReference>
<dbReference type="InterPro" id="IPR029058">
    <property type="entry name" value="AB_hydrolase_fold"/>
</dbReference>
<dbReference type="PANTHER" id="PTHR43689">
    <property type="entry name" value="HYDROLASE"/>
    <property type="match status" value="1"/>
</dbReference>
<sequence length="297" mass="31783">MAGAAALMPELPLRREWHTLPDGTHLSLLTGGPATGEPVVLLHGGGTDHAWLSWGEVLPTLLASGYRVIAPDMPGYGQSPPAAWPSTRPNLSRALAQLLEELKLSSPVLVGISMGGSLALAQALEHPASVRALVLVGSYGLAQWSPYHQLAVGLARLPTGTGGAHTWLARSPLLVRALLSTFIYNHVALTPQLVAEVQQALTNPATAHAFAQFQRDEIQPAGLRTDFRGRLPELQLPVLLVHGDRDVGVPLASAQEAAQRIPEAELQIFGGAGHWTQRDQPGRFTYELLRFLGRLAI</sequence>
<dbReference type="Proteomes" id="UP000277766">
    <property type="component" value="Unassembled WGS sequence"/>
</dbReference>
<name>A0A431VU11_9DEIO</name>
<organism evidence="2 3">
    <name type="scientific">Deinococcus radiophilus</name>
    <dbReference type="NCBI Taxonomy" id="32062"/>
    <lineage>
        <taxon>Bacteria</taxon>
        <taxon>Thermotogati</taxon>
        <taxon>Deinococcota</taxon>
        <taxon>Deinococci</taxon>
        <taxon>Deinococcales</taxon>
        <taxon>Deinococcaceae</taxon>
        <taxon>Deinococcus</taxon>
    </lineage>
</organism>
<dbReference type="RefSeq" id="WP_126352275.1">
    <property type="nucleotide sequence ID" value="NZ_RXPE01000015.1"/>
</dbReference>
<dbReference type="AlphaFoldDB" id="A0A431VU11"/>
<evidence type="ECO:0000313" key="2">
    <source>
        <dbReference type="EMBL" id="RTR26529.1"/>
    </source>
</evidence>
<proteinExistence type="predicted"/>
<dbReference type="PANTHER" id="PTHR43689:SF8">
    <property type="entry name" value="ALPHA_BETA-HYDROLASES SUPERFAMILY PROTEIN"/>
    <property type="match status" value="1"/>
</dbReference>
<dbReference type="EMBL" id="RXPE01000015">
    <property type="protein sequence ID" value="RTR26529.1"/>
    <property type="molecule type" value="Genomic_DNA"/>
</dbReference>
<dbReference type="GO" id="GO:0016787">
    <property type="term" value="F:hydrolase activity"/>
    <property type="evidence" value="ECO:0007669"/>
    <property type="project" value="UniProtKB-KW"/>
</dbReference>
<keyword evidence="3" id="KW-1185">Reference proteome</keyword>
<dbReference type="OrthoDB" id="9776303at2"/>
<feature type="domain" description="AB hydrolase-1" evidence="1">
    <location>
        <begin position="38"/>
        <end position="277"/>
    </location>
</feature>
<evidence type="ECO:0000313" key="3">
    <source>
        <dbReference type="Proteomes" id="UP000277766"/>
    </source>
</evidence>
<comment type="caution">
    <text evidence="2">The sequence shown here is derived from an EMBL/GenBank/DDBJ whole genome shotgun (WGS) entry which is preliminary data.</text>
</comment>
<accession>A0A431VU11</accession>
<dbReference type="PRINTS" id="PR00412">
    <property type="entry name" value="EPOXHYDRLASE"/>
</dbReference>
<dbReference type="InterPro" id="IPR000639">
    <property type="entry name" value="Epox_hydrolase-like"/>
</dbReference>
<gene>
    <name evidence="2" type="ORF">EJ104_08255</name>
</gene>
<reference evidence="2 3" key="1">
    <citation type="submission" date="2018-12" db="EMBL/GenBank/DDBJ databases">
        <title>Deinococcus radiophilus ATCC 27603 genome sequencing and assembly.</title>
        <authorList>
            <person name="Maclea K.S."/>
            <person name="Maynard C.R."/>
        </authorList>
    </citation>
    <scope>NUCLEOTIDE SEQUENCE [LARGE SCALE GENOMIC DNA]</scope>
    <source>
        <strain evidence="2 3">ATCC 27603</strain>
    </source>
</reference>
<evidence type="ECO:0000259" key="1">
    <source>
        <dbReference type="Pfam" id="PF00561"/>
    </source>
</evidence>
<protein>
    <submittedName>
        <fullName evidence="2">Alpha/beta hydrolase</fullName>
    </submittedName>
</protein>
<keyword evidence="2" id="KW-0378">Hydrolase</keyword>
<dbReference type="InterPro" id="IPR000073">
    <property type="entry name" value="AB_hydrolase_1"/>
</dbReference>
<dbReference type="SUPFAM" id="SSF53474">
    <property type="entry name" value="alpha/beta-Hydrolases"/>
    <property type="match status" value="1"/>
</dbReference>
<dbReference type="Pfam" id="PF00561">
    <property type="entry name" value="Abhydrolase_1"/>
    <property type="match status" value="1"/>
</dbReference>